<dbReference type="InParanoid" id="F4WS82"/>
<dbReference type="Proteomes" id="UP000007755">
    <property type="component" value="Unassembled WGS sequence"/>
</dbReference>
<sequence length="261" mass="30677">MWILTGRDNKIVMWICEKSDLSNLSFREYPFATFVKGNQQSNKKERKKEGCTYLPLTVLLYRFNLDERHNDCVHFANQLFVAFSDLNLLQQIDAFIDCDVGNSPAMPKPTEWRRSCRRSSFPKTTNAKLRKERIYVYVSRKRNLNFMFQKCSKELKEKHLFRAIPIHIPNRICGQKTNYAADPQIIRLDRFGIKRLILKCVPIAGDKKHPVRNDRIRMRKRKLWESLCSVKLFTLEGEVNNTGGCCFSCLQEFTLWPLSSV</sequence>
<dbReference type="EMBL" id="GL888307">
    <property type="protein sequence ID" value="EGI62918.1"/>
    <property type="molecule type" value="Genomic_DNA"/>
</dbReference>
<organism evidence="2">
    <name type="scientific">Acromyrmex echinatior</name>
    <name type="common">Panamanian leafcutter ant</name>
    <name type="synonym">Acromyrmex octospinosus echinatior</name>
    <dbReference type="NCBI Taxonomy" id="103372"/>
    <lineage>
        <taxon>Eukaryota</taxon>
        <taxon>Metazoa</taxon>
        <taxon>Ecdysozoa</taxon>
        <taxon>Arthropoda</taxon>
        <taxon>Hexapoda</taxon>
        <taxon>Insecta</taxon>
        <taxon>Pterygota</taxon>
        <taxon>Neoptera</taxon>
        <taxon>Endopterygota</taxon>
        <taxon>Hymenoptera</taxon>
        <taxon>Apocrita</taxon>
        <taxon>Aculeata</taxon>
        <taxon>Formicoidea</taxon>
        <taxon>Formicidae</taxon>
        <taxon>Myrmicinae</taxon>
        <taxon>Acromyrmex</taxon>
    </lineage>
</organism>
<evidence type="ECO:0000313" key="1">
    <source>
        <dbReference type="EMBL" id="EGI62918.1"/>
    </source>
</evidence>
<accession>F4WS82</accession>
<dbReference type="AlphaFoldDB" id="F4WS82"/>
<protein>
    <submittedName>
        <fullName evidence="1">Uncharacterized protein</fullName>
    </submittedName>
</protein>
<reference evidence="1" key="1">
    <citation type="submission" date="2011-02" db="EMBL/GenBank/DDBJ databases">
        <title>The genome of the leaf-cutting ant Acromyrmex echinatior suggests key adaptations to social evolution and fungus farming.</title>
        <authorList>
            <person name="Nygaard S."/>
            <person name="Zhang G."/>
        </authorList>
    </citation>
    <scope>NUCLEOTIDE SEQUENCE</scope>
</reference>
<name>F4WS82_ACREC</name>
<evidence type="ECO:0000313" key="2">
    <source>
        <dbReference type="Proteomes" id="UP000007755"/>
    </source>
</evidence>
<gene>
    <name evidence="1" type="ORF">G5I_08698</name>
</gene>
<keyword evidence="2" id="KW-1185">Reference proteome</keyword>
<proteinExistence type="predicted"/>